<reference evidence="2" key="1">
    <citation type="submission" date="2019-12" db="EMBL/GenBank/DDBJ databases">
        <title>The sialotranscriptome of the gopher-tortoise tick, Amblyomma tuberculatum.</title>
        <authorList>
            <person name="Karim S."/>
            <person name="Andersen J."/>
            <person name="Kumar D."/>
            <person name="Adamson S."/>
            <person name="Ennen J."/>
            <person name="Qualis C.P."/>
            <person name="Ribeiro J.M.C."/>
        </authorList>
    </citation>
    <scope>NUCLEOTIDE SEQUENCE</scope>
    <source>
        <strain evidence="2">Removed</strain>
        <tissue evidence="2">Salivary glands</tissue>
    </source>
</reference>
<name>A0A6M2E5S2_9ACAR</name>
<dbReference type="EMBL" id="GIDH01001670">
    <property type="protein sequence ID" value="NOV53613.1"/>
    <property type="molecule type" value="Transcribed_RNA"/>
</dbReference>
<organism evidence="2">
    <name type="scientific">Amblyomma tuberculatum</name>
    <dbReference type="NCBI Taxonomy" id="48802"/>
    <lineage>
        <taxon>Eukaryota</taxon>
        <taxon>Metazoa</taxon>
        <taxon>Ecdysozoa</taxon>
        <taxon>Arthropoda</taxon>
        <taxon>Chelicerata</taxon>
        <taxon>Arachnida</taxon>
        <taxon>Acari</taxon>
        <taxon>Parasitiformes</taxon>
        <taxon>Ixodida</taxon>
        <taxon>Ixodoidea</taxon>
        <taxon>Ixodidae</taxon>
        <taxon>Amblyomminae</taxon>
        <taxon>Amblyomma</taxon>
    </lineage>
</organism>
<sequence>MAIPSRDQPPRDTDPDCNITQNETRHVYLNCTYVCQVDEAFYLSGNESCYLGNSSNQGICVNGTCIPLPEQTTEGTTDIEISIETTAPPKPPGCDDNTSGHHTHQSCTVKCGDELVALNQSQPCYLSNASSETGICFEGTCVPVKGEENATEMEIPSETTAVPRPPGCGDNTSSDHTHEDCTVQCGDEMVVLNGSQPCFLRTTTPPVPVSVPTAMERSESEAAVGVCQEGSCVPPHNDYAVPEPVN</sequence>
<evidence type="ECO:0000313" key="2">
    <source>
        <dbReference type="EMBL" id="NOV53613.1"/>
    </source>
</evidence>
<accession>A0A6M2E5S2</accession>
<dbReference type="AlphaFoldDB" id="A0A6M2E5S2"/>
<feature type="region of interest" description="Disordered" evidence="1">
    <location>
        <begin position="154"/>
        <end position="175"/>
    </location>
</feature>
<keyword evidence="2" id="KW-0675">Receptor</keyword>
<evidence type="ECO:0000256" key="1">
    <source>
        <dbReference type="SAM" id="MobiDB-lite"/>
    </source>
</evidence>
<protein>
    <submittedName>
        <fullName evidence="2">Putative gamma-aminobutyric acid gaba-a receptor subunit epsilon</fullName>
    </submittedName>
</protein>
<proteinExistence type="predicted"/>